<keyword evidence="4" id="KW-1185">Reference proteome</keyword>
<keyword evidence="1" id="KW-1133">Transmembrane helix</keyword>
<reference evidence="3 4" key="1">
    <citation type="journal article" date="2020" name="G3 (Bethesda)">
        <title>Improved Reference Genome for Cyclotella cryptica CCMP332, a Model for Cell Wall Morphogenesis, Salinity Adaptation, and Lipid Production in Diatoms (Bacillariophyta).</title>
        <authorList>
            <person name="Roberts W.R."/>
            <person name="Downey K.M."/>
            <person name="Ruck E.C."/>
            <person name="Traller J.C."/>
            <person name="Alverson A.J."/>
        </authorList>
    </citation>
    <scope>NUCLEOTIDE SEQUENCE [LARGE SCALE GENOMIC DNA]</scope>
    <source>
        <strain evidence="3 4">CCMP332</strain>
    </source>
</reference>
<evidence type="ECO:0000313" key="3">
    <source>
        <dbReference type="EMBL" id="KAL3781667.1"/>
    </source>
</evidence>
<dbReference type="PROSITE" id="PS50020">
    <property type="entry name" value="WW_DOMAIN_2"/>
    <property type="match status" value="1"/>
</dbReference>
<dbReference type="InterPro" id="IPR036020">
    <property type="entry name" value="WW_dom_sf"/>
</dbReference>
<keyword evidence="1" id="KW-0472">Membrane</keyword>
<keyword evidence="1" id="KW-0812">Transmembrane</keyword>
<dbReference type="Pfam" id="PF00397">
    <property type="entry name" value="WW"/>
    <property type="match status" value="1"/>
</dbReference>
<dbReference type="Proteomes" id="UP001516023">
    <property type="component" value="Unassembled WGS sequence"/>
</dbReference>
<feature type="transmembrane region" description="Helical" evidence="1">
    <location>
        <begin position="85"/>
        <end position="107"/>
    </location>
</feature>
<dbReference type="InterPro" id="IPR001202">
    <property type="entry name" value="WW_dom"/>
</dbReference>
<accession>A0ABD3P1L2</accession>
<evidence type="ECO:0000313" key="4">
    <source>
        <dbReference type="Proteomes" id="UP001516023"/>
    </source>
</evidence>
<dbReference type="Gene3D" id="2.20.70.10">
    <property type="match status" value="1"/>
</dbReference>
<dbReference type="PROSITE" id="PS01159">
    <property type="entry name" value="WW_DOMAIN_1"/>
    <property type="match status" value="1"/>
</dbReference>
<dbReference type="SMART" id="SM00456">
    <property type="entry name" value="WW"/>
    <property type="match status" value="1"/>
</dbReference>
<dbReference type="EMBL" id="JABMIG020000309">
    <property type="protein sequence ID" value="KAL3781667.1"/>
    <property type="molecule type" value="Genomic_DNA"/>
</dbReference>
<gene>
    <name evidence="3" type="ORF">HJC23_007299</name>
</gene>
<feature type="domain" description="WW" evidence="2">
    <location>
        <begin position="242"/>
        <end position="276"/>
    </location>
</feature>
<comment type="caution">
    <text evidence="3">The sequence shown here is derived from an EMBL/GenBank/DDBJ whole genome shotgun (WGS) entry which is preliminary data.</text>
</comment>
<evidence type="ECO:0000256" key="1">
    <source>
        <dbReference type="SAM" id="Phobius"/>
    </source>
</evidence>
<dbReference type="CDD" id="cd00201">
    <property type="entry name" value="WW"/>
    <property type="match status" value="1"/>
</dbReference>
<proteinExistence type="predicted"/>
<organism evidence="3 4">
    <name type="scientific">Cyclotella cryptica</name>
    <dbReference type="NCBI Taxonomy" id="29204"/>
    <lineage>
        <taxon>Eukaryota</taxon>
        <taxon>Sar</taxon>
        <taxon>Stramenopiles</taxon>
        <taxon>Ochrophyta</taxon>
        <taxon>Bacillariophyta</taxon>
        <taxon>Coscinodiscophyceae</taxon>
        <taxon>Thalassiosirophycidae</taxon>
        <taxon>Stephanodiscales</taxon>
        <taxon>Stephanodiscaceae</taxon>
        <taxon>Cyclotella</taxon>
    </lineage>
</organism>
<dbReference type="SUPFAM" id="SSF51045">
    <property type="entry name" value="WW domain"/>
    <property type="match status" value="1"/>
</dbReference>
<name>A0ABD3P1L2_9STRA</name>
<evidence type="ECO:0000259" key="2">
    <source>
        <dbReference type="PROSITE" id="PS50020"/>
    </source>
</evidence>
<protein>
    <recommendedName>
        <fullName evidence="2">WW domain-containing protein</fullName>
    </recommendedName>
</protein>
<dbReference type="AlphaFoldDB" id="A0ABD3P1L2"/>
<sequence length="311" mass="35207">MPSSSSDSESNCGVNDEEAALLFPSNNNFNSASFDPVGGGNIQGVAFGIRYEKSRRERKKKSRKQRLERAHAFDIDDGNEYASSSSFPCVSNVLIIIFVCTVASSILDRRQRRKTKNVPEGNFRIHHGSLPSSRWGHRFDDDDDDSSFKKGERDELTIAYQSGYKGTAHIAKYHTHNNNPGARSQLTPNDIELDIEEWEKYEAEVSHLLSGTGSDWDIYFNKKKSSEYSENTDSDENAAVSVEYNDHWIQYFDTASKQSYYFHVETNTTQWDKPKIGEGVALFGYDYVTGENIVLEAKKITPTVDVNQDFT</sequence>